<proteinExistence type="predicted"/>
<dbReference type="SUPFAM" id="SSF51735">
    <property type="entry name" value="NAD(P)-binding Rossmann-fold domains"/>
    <property type="match status" value="1"/>
</dbReference>
<dbReference type="EMBL" id="JZEE01000340">
    <property type="protein sequence ID" value="KJK65727.1"/>
    <property type="molecule type" value="Genomic_DNA"/>
</dbReference>
<name>A0A0F0IG59_ASPPU</name>
<dbReference type="Pfam" id="PF02737">
    <property type="entry name" value="3HCDH_N"/>
    <property type="match status" value="1"/>
</dbReference>
<comment type="caution">
    <text evidence="3">The sequence shown here is derived from an EMBL/GenBank/DDBJ whole genome shotgun (WGS) entry which is preliminary data.</text>
</comment>
<gene>
    <name evidence="3" type="ORF">P875_00022151</name>
</gene>
<evidence type="ECO:0000313" key="4">
    <source>
        <dbReference type="Proteomes" id="UP000033540"/>
    </source>
</evidence>
<sequence length="227" mass="24419">MSPPVGKTVGVIGTGVIGASWIALFLAKGLKVIVTDPDPDAPAKVSTFLHDAWPGLVIAGLAPGASLSNYEFVEEIDEFLTEIDFIQENSLGGFKFRRKLLARLDQKTPPGTVICSSQLGIPSELVCECNHRPGRILIGHPTSLPHLLPVVEVTAHRETQINHVVAAIGFYRSLGGMPLLVREGSTDLDGNRFRAALLGETYGLVHRGLVSVDDIGQFSRVAYTDKL</sequence>
<accession>A0A0F0IG59</accession>
<keyword evidence="1" id="KW-0812">Transmembrane</keyword>
<organism evidence="3 4">
    <name type="scientific">Aspergillus parasiticus (strain ATCC 56775 / NRRL 5862 / SRRC 143 / SU-1)</name>
    <dbReference type="NCBI Taxonomy" id="1403190"/>
    <lineage>
        <taxon>Eukaryota</taxon>
        <taxon>Fungi</taxon>
        <taxon>Dikarya</taxon>
        <taxon>Ascomycota</taxon>
        <taxon>Pezizomycotina</taxon>
        <taxon>Eurotiomycetes</taxon>
        <taxon>Eurotiomycetidae</taxon>
        <taxon>Eurotiales</taxon>
        <taxon>Aspergillaceae</taxon>
        <taxon>Aspergillus</taxon>
        <taxon>Aspergillus subgen. Circumdati</taxon>
    </lineage>
</organism>
<evidence type="ECO:0000256" key="1">
    <source>
        <dbReference type="SAM" id="Phobius"/>
    </source>
</evidence>
<dbReference type="AlphaFoldDB" id="A0A0F0IG59"/>
<protein>
    <recommendedName>
        <fullName evidence="2">3-hydroxyacyl-CoA dehydrogenase NAD binding domain-containing protein</fullName>
    </recommendedName>
</protein>
<dbReference type="GO" id="GO:0050104">
    <property type="term" value="F:L-gulonate 3-dehydrogenase activity"/>
    <property type="evidence" value="ECO:0007669"/>
    <property type="project" value="TreeGrafter"/>
</dbReference>
<evidence type="ECO:0000259" key="2">
    <source>
        <dbReference type="Pfam" id="PF02737"/>
    </source>
</evidence>
<evidence type="ECO:0000313" key="3">
    <source>
        <dbReference type="EMBL" id="KJK65727.1"/>
    </source>
</evidence>
<dbReference type="GO" id="GO:0006631">
    <property type="term" value="P:fatty acid metabolic process"/>
    <property type="evidence" value="ECO:0007669"/>
    <property type="project" value="InterPro"/>
</dbReference>
<dbReference type="PANTHER" id="PTHR48075">
    <property type="entry name" value="3-HYDROXYACYL-COA DEHYDROGENASE FAMILY PROTEIN"/>
    <property type="match status" value="1"/>
</dbReference>
<dbReference type="GO" id="GO:0070403">
    <property type="term" value="F:NAD+ binding"/>
    <property type="evidence" value="ECO:0007669"/>
    <property type="project" value="InterPro"/>
</dbReference>
<dbReference type="Gene3D" id="3.40.50.720">
    <property type="entry name" value="NAD(P)-binding Rossmann-like Domain"/>
    <property type="match status" value="1"/>
</dbReference>
<dbReference type="InterPro" id="IPR006176">
    <property type="entry name" value="3-OHacyl-CoA_DH_NAD-bd"/>
</dbReference>
<dbReference type="STRING" id="1403190.A0A0F0IG59"/>
<keyword evidence="1" id="KW-1133">Transmembrane helix</keyword>
<keyword evidence="1" id="KW-0472">Membrane</keyword>
<feature type="domain" description="3-hydroxyacyl-CoA dehydrogenase NAD binding" evidence="2">
    <location>
        <begin position="8"/>
        <end position="183"/>
    </location>
</feature>
<dbReference type="InterPro" id="IPR036291">
    <property type="entry name" value="NAD(P)-bd_dom_sf"/>
</dbReference>
<feature type="transmembrane region" description="Helical" evidence="1">
    <location>
        <begin position="6"/>
        <end position="27"/>
    </location>
</feature>
<dbReference type="OrthoDB" id="2021159at2759"/>
<dbReference type="Proteomes" id="UP000033540">
    <property type="component" value="Unassembled WGS sequence"/>
</dbReference>
<dbReference type="PANTHER" id="PTHR48075:SF1">
    <property type="entry name" value="LAMBDA-CRYSTALLIN HOMOLOG"/>
    <property type="match status" value="1"/>
</dbReference>
<reference evidence="3 4" key="1">
    <citation type="submission" date="2015-02" db="EMBL/GenBank/DDBJ databases">
        <title>Draft genome sequence of Aspergillus parasiticus SU-1.</title>
        <authorList>
            <person name="Yu J."/>
            <person name="Fedorova N."/>
            <person name="Yin Y."/>
            <person name="Losada L."/>
            <person name="Zafar N."/>
            <person name="Taujale R."/>
            <person name="Ehrlich K.C."/>
            <person name="Bhatnagar D."/>
            <person name="Cleveland T.E."/>
            <person name="Bennett J.W."/>
            <person name="Nierman W.C."/>
        </authorList>
    </citation>
    <scope>NUCLEOTIDE SEQUENCE [LARGE SCALE GENOMIC DNA]</scope>
    <source>
        <strain evidence="4">ATCC 56775 / NRRL 5862 / SRRC 143 / SU-1</strain>
    </source>
</reference>